<dbReference type="AlphaFoldDB" id="A0A511J6A7"/>
<dbReference type="Proteomes" id="UP000321720">
    <property type="component" value="Unassembled WGS sequence"/>
</dbReference>
<keyword evidence="3" id="KW-1185">Reference proteome</keyword>
<protein>
    <submittedName>
        <fullName evidence="2">Uncharacterized protein</fullName>
    </submittedName>
</protein>
<evidence type="ECO:0000256" key="1">
    <source>
        <dbReference type="SAM" id="MobiDB-lite"/>
    </source>
</evidence>
<organism evidence="2 3">
    <name type="scientific">Cellulomonas composti</name>
    <dbReference type="NCBI Taxonomy" id="266130"/>
    <lineage>
        <taxon>Bacteria</taxon>
        <taxon>Bacillati</taxon>
        <taxon>Actinomycetota</taxon>
        <taxon>Actinomycetes</taxon>
        <taxon>Micrococcales</taxon>
        <taxon>Cellulomonadaceae</taxon>
        <taxon>Cellulomonas</taxon>
    </lineage>
</organism>
<dbReference type="EMBL" id="BJWG01000001">
    <property type="protein sequence ID" value="GEL93536.1"/>
    <property type="molecule type" value="Genomic_DNA"/>
</dbReference>
<evidence type="ECO:0000313" key="3">
    <source>
        <dbReference type="Proteomes" id="UP000321720"/>
    </source>
</evidence>
<dbReference type="RefSeq" id="WP_146841111.1">
    <property type="nucleotide sequence ID" value="NZ_BJWG01000001.1"/>
</dbReference>
<evidence type="ECO:0000313" key="2">
    <source>
        <dbReference type="EMBL" id="GEL93536.1"/>
    </source>
</evidence>
<comment type="caution">
    <text evidence="2">The sequence shown here is derived from an EMBL/GenBank/DDBJ whole genome shotgun (WGS) entry which is preliminary data.</text>
</comment>
<sequence length="250" mass="27337">MTTSSRLGPTPDDERPRAIDLSALGDPPTRAHTFDRLCWCRDDAGADYLPPWFDDPDELDRLDDGGFFDGRLLDDRLIDDGAYDDEDDDEDDWFDVAGPDDDLADLTVPGYPLLTDDDVLTTLLGLVGPRDTPMSFWGLLLDDEHRTLPVVLTLPLPAITGSGREHHVRARGIFRQLRSALDAMAPGGSAVVALVRRGGGALAPQEHAWLEVLAPAADDFRVPIRAAAVIGPARARVVRPRAGRSGRSWR</sequence>
<feature type="region of interest" description="Disordered" evidence="1">
    <location>
        <begin position="1"/>
        <end position="23"/>
    </location>
</feature>
<reference evidence="2 3" key="1">
    <citation type="submission" date="2019-07" db="EMBL/GenBank/DDBJ databases">
        <title>Whole genome shotgun sequence of Cellulomonas composti NBRC 100758.</title>
        <authorList>
            <person name="Hosoyama A."/>
            <person name="Uohara A."/>
            <person name="Ohji S."/>
            <person name="Ichikawa N."/>
        </authorList>
    </citation>
    <scope>NUCLEOTIDE SEQUENCE [LARGE SCALE GENOMIC DNA]</scope>
    <source>
        <strain evidence="2 3">NBRC 100758</strain>
    </source>
</reference>
<proteinExistence type="predicted"/>
<name>A0A511J6A7_9CELL</name>
<accession>A0A511J6A7</accession>
<gene>
    <name evidence="2" type="ORF">CCO02nite_01940</name>
</gene>
<dbReference type="OrthoDB" id="5148709at2"/>